<dbReference type="EMBL" id="AP025592">
    <property type="protein sequence ID" value="BDG09310.1"/>
    <property type="molecule type" value="Genomic_DNA"/>
</dbReference>
<dbReference type="Gene3D" id="2.40.50.100">
    <property type="match status" value="1"/>
</dbReference>
<gene>
    <name evidence="7" type="ORF">AMPC_24230</name>
</gene>
<feature type="signal peptide" evidence="2">
    <location>
        <begin position="1"/>
        <end position="20"/>
    </location>
</feature>
<feature type="domain" description="YknX-like C-terminal permuted SH3-like" evidence="6">
    <location>
        <begin position="288"/>
        <end position="353"/>
    </location>
</feature>
<dbReference type="InterPro" id="IPR058792">
    <property type="entry name" value="Beta-barrel_RND_2"/>
</dbReference>
<evidence type="ECO:0000313" key="7">
    <source>
        <dbReference type="EMBL" id="BDG09310.1"/>
    </source>
</evidence>
<proteinExistence type="inferred from homology"/>
<keyword evidence="2" id="KW-0732">Signal</keyword>
<dbReference type="Proteomes" id="UP001162734">
    <property type="component" value="Chromosome"/>
</dbReference>
<evidence type="ECO:0000259" key="4">
    <source>
        <dbReference type="Pfam" id="PF25917"/>
    </source>
</evidence>
<comment type="similarity">
    <text evidence="1">Belongs to the membrane fusion protein (MFP) (TC 8.A.1) family.</text>
</comment>
<dbReference type="InterPro" id="IPR058637">
    <property type="entry name" value="YknX-like_C"/>
</dbReference>
<dbReference type="Pfam" id="PF25954">
    <property type="entry name" value="Beta-barrel_RND_2"/>
    <property type="match status" value="1"/>
</dbReference>
<dbReference type="Gene3D" id="1.10.287.470">
    <property type="entry name" value="Helix hairpin bin"/>
    <property type="match status" value="1"/>
</dbReference>
<evidence type="ECO:0000259" key="6">
    <source>
        <dbReference type="Pfam" id="PF25989"/>
    </source>
</evidence>
<feature type="chain" id="PRO_5045084082" evidence="2">
    <location>
        <begin position="21"/>
        <end position="374"/>
    </location>
</feature>
<protein>
    <submittedName>
        <fullName evidence="7">RND transporter</fullName>
    </submittedName>
</protein>
<keyword evidence="8" id="KW-1185">Reference proteome</keyword>
<evidence type="ECO:0000256" key="2">
    <source>
        <dbReference type="SAM" id="SignalP"/>
    </source>
</evidence>
<evidence type="ECO:0000313" key="8">
    <source>
        <dbReference type="Proteomes" id="UP001162734"/>
    </source>
</evidence>
<evidence type="ECO:0000259" key="5">
    <source>
        <dbReference type="Pfam" id="PF25954"/>
    </source>
</evidence>
<evidence type="ECO:0000259" key="3">
    <source>
        <dbReference type="Pfam" id="PF25876"/>
    </source>
</evidence>
<dbReference type="Pfam" id="PF25989">
    <property type="entry name" value="YknX_C"/>
    <property type="match status" value="1"/>
</dbReference>
<dbReference type="NCBIfam" id="TIGR01730">
    <property type="entry name" value="RND_mfp"/>
    <property type="match status" value="1"/>
</dbReference>
<dbReference type="InterPro" id="IPR058625">
    <property type="entry name" value="MdtA-like_BSH"/>
</dbReference>
<dbReference type="PROSITE" id="PS51257">
    <property type="entry name" value="PROKAR_LIPOPROTEIN"/>
    <property type="match status" value="1"/>
</dbReference>
<dbReference type="SUPFAM" id="SSF111369">
    <property type="entry name" value="HlyD-like secretion proteins"/>
    <property type="match status" value="1"/>
</dbReference>
<feature type="domain" description="Multidrug resistance protein MdtA-like alpha-helical hairpin" evidence="3">
    <location>
        <begin position="99"/>
        <end position="160"/>
    </location>
</feature>
<sequence length="374" mass="39104">MPTKLLVAAALAAALTTACSKGSGSAPRTRPPPSVTVARPQVRDVPVEVKAPVDLRPIVQADLGSKVLGYLDAVFVDRGDRVKKGQLLALVRPADLPDQLTSARGALAQAQASVDLARANKERAERLAPSGVVSQQELQQNVTALATAEAARDAARANVAALAVKVGETRIESPLDGYVSVRKLDPGALVGSSTGPILTVTRIDVLRVFVPVNERDVTKVQLGQDAHVELDAVPGRSYRGKVVRLSPGFDPVARTLDAEVHLQNPGELRAGMYGRGAIVTDVHPAALVLAASSVQLSGGKQYAFVLRGEKVKRVEVQTGVDGGDWLEVTSGLAKDDEVVTAGADVLSDGAAVRAQRNVDPFTGQAVTAERTPSN</sequence>
<name>A0ABN6NAD8_9BACT</name>
<dbReference type="PANTHER" id="PTHR30469:SF37">
    <property type="entry name" value="RAGD PROTEIN"/>
    <property type="match status" value="1"/>
</dbReference>
<dbReference type="Pfam" id="PF25876">
    <property type="entry name" value="HH_MFP_RND"/>
    <property type="match status" value="1"/>
</dbReference>
<dbReference type="InterPro" id="IPR058624">
    <property type="entry name" value="MdtA-like_HH"/>
</dbReference>
<dbReference type="Gene3D" id="2.40.420.20">
    <property type="match status" value="1"/>
</dbReference>
<dbReference type="Pfam" id="PF25917">
    <property type="entry name" value="BSH_RND"/>
    <property type="match status" value="1"/>
</dbReference>
<evidence type="ECO:0000256" key="1">
    <source>
        <dbReference type="ARBA" id="ARBA00009477"/>
    </source>
</evidence>
<dbReference type="PANTHER" id="PTHR30469">
    <property type="entry name" value="MULTIDRUG RESISTANCE PROTEIN MDTA"/>
    <property type="match status" value="1"/>
</dbReference>
<feature type="domain" description="CusB-like beta-barrel" evidence="5">
    <location>
        <begin position="211"/>
        <end position="276"/>
    </location>
</feature>
<dbReference type="Gene3D" id="2.40.30.170">
    <property type="match status" value="1"/>
</dbReference>
<dbReference type="RefSeq" id="WP_248341417.1">
    <property type="nucleotide sequence ID" value="NZ_AP025592.1"/>
</dbReference>
<dbReference type="InterPro" id="IPR006143">
    <property type="entry name" value="RND_pump_MFP"/>
</dbReference>
<organism evidence="7 8">
    <name type="scientific">Anaeromyxobacter paludicola</name>
    <dbReference type="NCBI Taxonomy" id="2918171"/>
    <lineage>
        <taxon>Bacteria</taxon>
        <taxon>Pseudomonadati</taxon>
        <taxon>Myxococcota</taxon>
        <taxon>Myxococcia</taxon>
        <taxon>Myxococcales</taxon>
        <taxon>Cystobacterineae</taxon>
        <taxon>Anaeromyxobacteraceae</taxon>
        <taxon>Anaeromyxobacter</taxon>
    </lineage>
</organism>
<feature type="domain" description="Multidrug resistance protein MdtA-like barrel-sandwich hybrid" evidence="4">
    <location>
        <begin position="60"/>
        <end position="194"/>
    </location>
</feature>
<accession>A0ABN6NAD8</accession>
<reference evidence="8" key="1">
    <citation type="journal article" date="2022" name="Int. J. Syst. Evol. Microbiol.">
        <title>Anaeromyxobacter oryzae sp. nov., Anaeromyxobacter diazotrophicus sp. nov. and Anaeromyxobacter paludicola sp. nov., isolated from paddy soils.</title>
        <authorList>
            <person name="Itoh H."/>
            <person name="Xu Z."/>
            <person name="Mise K."/>
            <person name="Masuda Y."/>
            <person name="Ushijima N."/>
            <person name="Hayakawa C."/>
            <person name="Shiratori Y."/>
            <person name="Senoo K."/>
        </authorList>
    </citation>
    <scope>NUCLEOTIDE SEQUENCE [LARGE SCALE GENOMIC DNA]</scope>
    <source>
        <strain evidence="8">Red630</strain>
    </source>
</reference>